<evidence type="ECO:0000259" key="4">
    <source>
        <dbReference type="PROSITE" id="PS51118"/>
    </source>
</evidence>
<evidence type="ECO:0000256" key="1">
    <source>
        <dbReference type="ARBA" id="ARBA00023015"/>
    </source>
</evidence>
<comment type="caution">
    <text evidence="5">The sequence shown here is derived from an EMBL/GenBank/DDBJ whole genome shotgun (WGS) entry which is preliminary data.</text>
</comment>
<dbReference type="Proteomes" id="UP001597156">
    <property type="component" value="Unassembled WGS sequence"/>
</dbReference>
<accession>A0ABW3PCW9</accession>
<dbReference type="PANTHER" id="PTHR33204">
    <property type="entry name" value="TRANSCRIPTIONAL REGULATOR, MARR FAMILY"/>
    <property type="match status" value="1"/>
</dbReference>
<dbReference type="PROSITE" id="PS51118">
    <property type="entry name" value="HTH_HXLR"/>
    <property type="match status" value="1"/>
</dbReference>
<evidence type="ECO:0000313" key="6">
    <source>
        <dbReference type="Proteomes" id="UP001597156"/>
    </source>
</evidence>
<keyword evidence="2" id="KW-0238">DNA-binding</keyword>
<sequence length="135" mass="15895">MTDVVRKGVLEKLANGDYNCEKEFTLSMFSGKYKLVILWELGHVSEMHFNELYRVIDKVTKKVLSNQLHELINDQLIERRTYRQNNQTFVVYKMTSVGRSLLPIIDSMYEWGKKRINAYQIPASFKLDVSKDLKD</sequence>
<dbReference type="InterPro" id="IPR002577">
    <property type="entry name" value="HTH_HxlR"/>
</dbReference>
<keyword evidence="6" id="KW-1185">Reference proteome</keyword>
<proteinExistence type="predicted"/>
<evidence type="ECO:0000313" key="5">
    <source>
        <dbReference type="EMBL" id="MFD1124564.1"/>
    </source>
</evidence>
<dbReference type="Pfam" id="PF01638">
    <property type="entry name" value="HxlR"/>
    <property type="match status" value="1"/>
</dbReference>
<dbReference type="InterPro" id="IPR036388">
    <property type="entry name" value="WH-like_DNA-bd_sf"/>
</dbReference>
<name>A0ABW3PCW9_9LACO</name>
<reference evidence="6" key="1">
    <citation type="journal article" date="2019" name="Int. J. Syst. Evol. Microbiol.">
        <title>The Global Catalogue of Microorganisms (GCM) 10K type strain sequencing project: providing services to taxonomists for standard genome sequencing and annotation.</title>
        <authorList>
            <consortium name="The Broad Institute Genomics Platform"/>
            <consortium name="The Broad Institute Genome Sequencing Center for Infectious Disease"/>
            <person name="Wu L."/>
            <person name="Ma J."/>
        </authorList>
    </citation>
    <scope>NUCLEOTIDE SEQUENCE [LARGE SCALE GENOMIC DNA]</scope>
    <source>
        <strain evidence="6">CCUG 71848</strain>
    </source>
</reference>
<gene>
    <name evidence="5" type="ORF">ACFQ22_04210</name>
</gene>
<keyword evidence="1" id="KW-0805">Transcription regulation</keyword>
<evidence type="ECO:0000256" key="2">
    <source>
        <dbReference type="ARBA" id="ARBA00023125"/>
    </source>
</evidence>
<dbReference type="SUPFAM" id="SSF46785">
    <property type="entry name" value="Winged helix' DNA-binding domain"/>
    <property type="match status" value="1"/>
</dbReference>
<protein>
    <submittedName>
        <fullName evidence="5">Winged helix-turn-helix transcriptional regulator</fullName>
    </submittedName>
</protein>
<dbReference type="RefSeq" id="WP_121979488.1">
    <property type="nucleotide sequence ID" value="NZ_JBHTLH010000010.1"/>
</dbReference>
<dbReference type="InterPro" id="IPR036390">
    <property type="entry name" value="WH_DNA-bd_sf"/>
</dbReference>
<dbReference type="EMBL" id="JBHTLH010000010">
    <property type="protein sequence ID" value="MFD1124564.1"/>
    <property type="molecule type" value="Genomic_DNA"/>
</dbReference>
<organism evidence="5 6">
    <name type="scientific">Lentilactobacillus raoultii</name>
    <dbReference type="NCBI Taxonomy" id="1987503"/>
    <lineage>
        <taxon>Bacteria</taxon>
        <taxon>Bacillati</taxon>
        <taxon>Bacillota</taxon>
        <taxon>Bacilli</taxon>
        <taxon>Lactobacillales</taxon>
        <taxon>Lactobacillaceae</taxon>
        <taxon>Lentilactobacillus</taxon>
    </lineage>
</organism>
<dbReference type="PANTHER" id="PTHR33204:SF38">
    <property type="entry name" value="HTH-TYPE TRANSCRIPTIONAL ACTIVATOR HXLR"/>
    <property type="match status" value="1"/>
</dbReference>
<dbReference type="Gene3D" id="1.10.10.10">
    <property type="entry name" value="Winged helix-like DNA-binding domain superfamily/Winged helix DNA-binding domain"/>
    <property type="match status" value="1"/>
</dbReference>
<keyword evidence="3" id="KW-0804">Transcription</keyword>
<evidence type="ECO:0000256" key="3">
    <source>
        <dbReference type="ARBA" id="ARBA00023163"/>
    </source>
</evidence>
<feature type="domain" description="HTH hxlR-type" evidence="4">
    <location>
        <begin position="20"/>
        <end position="120"/>
    </location>
</feature>